<evidence type="ECO:0000259" key="6">
    <source>
        <dbReference type="PROSITE" id="PS50043"/>
    </source>
</evidence>
<keyword evidence="1 5" id="KW-0597">Phosphoprotein</keyword>
<dbReference type="KEGG" id="hyj:FHG12_02950"/>
<keyword evidence="3" id="KW-0238">DNA-binding</keyword>
<dbReference type="CDD" id="cd06170">
    <property type="entry name" value="LuxR_C_like"/>
    <property type="match status" value="1"/>
</dbReference>
<dbReference type="PRINTS" id="PR00038">
    <property type="entry name" value="HTHLUXR"/>
</dbReference>
<dbReference type="PANTHER" id="PTHR43214:SF41">
    <property type="entry name" value="NITRATE_NITRITE RESPONSE REGULATOR PROTEIN NARP"/>
    <property type="match status" value="1"/>
</dbReference>
<dbReference type="GO" id="GO:0000160">
    <property type="term" value="P:phosphorelay signal transduction system"/>
    <property type="evidence" value="ECO:0007669"/>
    <property type="project" value="InterPro"/>
</dbReference>
<dbReference type="SMART" id="SM00421">
    <property type="entry name" value="HTH_LUXR"/>
    <property type="match status" value="1"/>
</dbReference>
<evidence type="ECO:0000256" key="5">
    <source>
        <dbReference type="PROSITE-ProRule" id="PRU00169"/>
    </source>
</evidence>
<dbReference type="Pfam" id="PF00196">
    <property type="entry name" value="GerE"/>
    <property type="match status" value="1"/>
</dbReference>
<dbReference type="PANTHER" id="PTHR43214">
    <property type="entry name" value="TWO-COMPONENT RESPONSE REGULATOR"/>
    <property type="match status" value="1"/>
</dbReference>
<proteinExistence type="predicted"/>
<keyword evidence="2" id="KW-0805">Transcription regulation</keyword>
<evidence type="ECO:0000256" key="1">
    <source>
        <dbReference type="ARBA" id="ARBA00022553"/>
    </source>
</evidence>
<reference evidence="8 9" key="1">
    <citation type="submission" date="2019-06" db="EMBL/GenBank/DDBJ databases">
        <authorList>
            <person name="Srinivasan S."/>
        </authorList>
    </citation>
    <scope>NUCLEOTIDE SEQUENCE [LARGE SCALE GENOMIC DNA]</scope>
    <source>
        <strain evidence="8 9">17J68-5</strain>
    </source>
</reference>
<sequence length="227" mass="25395">MSDLLPTATSIPVRVLIVDDHPLVIEGVKMLLKQESDIEIVAQAESGLEALQKLKQDPEITVALVDLNMPEMSGVELTQFIREQAPQVRVLVLSMTHDHASVTEVLEAGGSGYVLKNTTREELGEAIRQIVAGRTFFSREVGATLLQNYELASLRLPPREEVPVSLTTREREILKLIAQEYSNYHIAETLFISERTVETHRKNILTKTNSKSVVGLIQYAMRHKLIS</sequence>
<dbReference type="InterPro" id="IPR000792">
    <property type="entry name" value="Tscrpt_reg_LuxR_C"/>
</dbReference>
<dbReference type="SUPFAM" id="SSF52172">
    <property type="entry name" value="CheY-like"/>
    <property type="match status" value="1"/>
</dbReference>
<name>A0A5B7ZV84_9BACT</name>
<dbReference type="PROSITE" id="PS50110">
    <property type="entry name" value="RESPONSE_REGULATORY"/>
    <property type="match status" value="1"/>
</dbReference>
<protein>
    <submittedName>
        <fullName evidence="8">Response regulator transcription factor</fullName>
    </submittedName>
</protein>
<keyword evidence="9" id="KW-1185">Reference proteome</keyword>
<dbReference type="OrthoDB" id="9797341at2"/>
<dbReference type="CDD" id="cd17535">
    <property type="entry name" value="REC_NarL-like"/>
    <property type="match status" value="1"/>
</dbReference>
<accession>A0A5B7ZV84</accession>
<dbReference type="Pfam" id="PF00072">
    <property type="entry name" value="Response_reg"/>
    <property type="match status" value="1"/>
</dbReference>
<evidence type="ECO:0000313" key="8">
    <source>
        <dbReference type="EMBL" id="QDA59124.1"/>
    </source>
</evidence>
<gene>
    <name evidence="8" type="ORF">FHG12_02950</name>
</gene>
<evidence type="ECO:0000256" key="2">
    <source>
        <dbReference type="ARBA" id="ARBA00023015"/>
    </source>
</evidence>
<dbReference type="InterPro" id="IPR058245">
    <property type="entry name" value="NreC/VraR/RcsB-like_REC"/>
</dbReference>
<dbReference type="EMBL" id="CP040896">
    <property type="protein sequence ID" value="QDA59124.1"/>
    <property type="molecule type" value="Genomic_DNA"/>
</dbReference>
<dbReference type="InterPro" id="IPR011006">
    <property type="entry name" value="CheY-like_superfamily"/>
</dbReference>
<evidence type="ECO:0000256" key="3">
    <source>
        <dbReference type="ARBA" id="ARBA00023125"/>
    </source>
</evidence>
<dbReference type="Gene3D" id="3.40.50.2300">
    <property type="match status" value="1"/>
</dbReference>
<dbReference type="SMART" id="SM00448">
    <property type="entry name" value="REC"/>
    <property type="match status" value="1"/>
</dbReference>
<feature type="domain" description="HTH luxR-type" evidence="6">
    <location>
        <begin position="159"/>
        <end position="224"/>
    </location>
</feature>
<dbReference type="PROSITE" id="PS50043">
    <property type="entry name" value="HTH_LUXR_2"/>
    <property type="match status" value="1"/>
</dbReference>
<dbReference type="InterPro" id="IPR001789">
    <property type="entry name" value="Sig_transdc_resp-reg_receiver"/>
</dbReference>
<keyword evidence="4" id="KW-0804">Transcription</keyword>
<dbReference type="InterPro" id="IPR039420">
    <property type="entry name" value="WalR-like"/>
</dbReference>
<feature type="modified residue" description="4-aspartylphosphate" evidence="5">
    <location>
        <position position="66"/>
    </location>
</feature>
<dbReference type="GO" id="GO:0006355">
    <property type="term" value="P:regulation of DNA-templated transcription"/>
    <property type="evidence" value="ECO:0007669"/>
    <property type="project" value="InterPro"/>
</dbReference>
<dbReference type="Proteomes" id="UP000305398">
    <property type="component" value="Chromosome"/>
</dbReference>
<evidence type="ECO:0000256" key="4">
    <source>
        <dbReference type="ARBA" id="ARBA00023163"/>
    </source>
</evidence>
<evidence type="ECO:0000313" key="9">
    <source>
        <dbReference type="Proteomes" id="UP000305398"/>
    </source>
</evidence>
<organism evidence="8 9">
    <name type="scientific">Hymenobacter jejuensis</name>
    <dbReference type="NCBI Taxonomy" id="2502781"/>
    <lineage>
        <taxon>Bacteria</taxon>
        <taxon>Pseudomonadati</taxon>
        <taxon>Bacteroidota</taxon>
        <taxon>Cytophagia</taxon>
        <taxon>Cytophagales</taxon>
        <taxon>Hymenobacteraceae</taxon>
        <taxon>Hymenobacter</taxon>
    </lineage>
</organism>
<dbReference type="AlphaFoldDB" id="A0A5B7ZV84"/>
<dbReference type="SUPFAM" id="SSF46894">
    <property type="entry name" value="C-terminal effector domain of the bipartite response regulators"/>
    <property type="match status" value="1"/>
</dbReference>
<evidence type="ECO:0000259" key="7">
    <source>
        <dbReference type="PROSITE" id="PS50110"/>
    </source>
</evidence>
<dbReference type="GO" id="GO:0003677">
    <property type="term" value="F:DNA binding"/>
    <property type="evidence" value="ECO:0007669"/>
    <property type="project" value="UniProtKB-KW"/>
</dbReference>
<feature type="domain" description="Response regulatory" evidence="7">
    <location>
        <begin position="14"/>
        <end position="131"/>
    </location>
</feature>
<dbReference type="InterPro" id="IPR016032">
    <property type="entry name" value="Sig_transdc_resp-reg_C-effctor"/>
</dbReference>